<feature type="transmembrane region" description="Helical" evidence="11">
    <location>
        <begin position="110"/>
        <end position="132"/>
    </location>
</feature>
<evidence type="ECO:0000256" key="4">
    <source>
        <dbReference type="ARBA" id="ARBA00022670"/>
    </source>
</evidence>
<dbReference type="Proteomes" id="UP000321062">
    <property type="component" value="Chromosome"/>
</dbReference>
<evidence type="ECO:0000256" key="8">
    <source>
        <dbReference type="ARBA" id="ARBA00022989"/>
    </source>
</evidence>
<dbReference type="KEGG" id="yti:FNA67_10070"/>
<keyword evidence="11" id="KW-0479">Metal-binding</keyword>
<dbReference type="Pfam" id="PF17820">
    <property type="entry name" value="PDZ_6"/>
    <property type="match status" value="1"/>
</dbReference>
<keyword evidence="7 11" id="KW-0862">Zinc</keyword>
<dbReference type="GO" id="GO:0006508">
    <property type="term" value="P:proteolysis"/>
    <property type="evidence" value="ECO:0007669"/>
    <property type="project" value="UniProtKB-KW"/>
</dbReference>
<evidence type="ECO:0000256" key="9">
    <source>
        <dbReference type="ARBA" id="ARBA00023049"/>
    </source>
</evidence>
<evidence type="ECO:0000313" key="13">
    <source>
        <dbReference type="Proteomes" id="UP000321062"/>
    </source>
</evidence>
<comment type="similarity">
    <text evidence="3 11">Belongs to the peptidase M50B family.</text>
</comment>
<keyword evidence="10 11" id="KW-0472">Membrane</keyword>
<proteinExistence type="inferred from homology"/>
<accession>A0A5B9DND1</accession>
<dbReference type="EMBL" id="CP041690">
    <property type="protein sequence ID" value="QEE20492.1"/>
    <property type="molecule type" value="Genomic_DNA"/>
</dbReference>
<dbReference type="SMART" id="SM00228">
    <property type="entry name" value="PDZ"/>
    <property type="match status" value="1"/>
</dbReference>
<dbReference type="AlphaFoldDB" id="A0A5B9DND1"/>
<dbReference type="RefSeq" id="WP_147655941.1">
    <property type="nucleotide sequence ID" value="NZ_BMFM01000001.1"/>
</dbReference>
<dbReference type="SUPFAM" id="SSF50156">
    <property type="entry name" value="PDZ domain-like"/>
    <property type="match status" value="1"/>
</dbReference>
<evidence type="ECO:0000256" key="11">
    <source>
        <dbReference type="RuleBase" id="RU362031"/>
    </source>
</evidence>
<dbReference type="InterPro" id="IPR004387">
    <property type="entry name" value="Pept_M50_Zn"/>
</dbReference>
<keyword evidence="8 11" id="KW-1133">Transmembrane helix</keyword>
<dbReference type="Gene3D" id="2.30.42.10">
    <property type="match status" value="1"/>
</dbReference>
<name>A0A5B9DND1_9HYPH</name>
<dbReference type="GO" id="GO:0016020">
    <property type="term" value="C:membrane"/>
    <property type="evidence" value="ECO:0007669"/>
    <property type="project" value="UniProtKB-SubCell"/>
</dbReference>
<evidence type="ECO:0000256" key="10">
    <source>
        <dbReference type="ARBA" id="ARBA00023136"/>
    </source>
</evidence>
<evidence type="ECO:0000256" key="6">
    <source>
        <dbReference type="ARBA" id="ARBA00022801"/>
    </source>
</evidence>
<reference evidence="12 13" key="1">
    <citation type="journal article" date="2015" name="Int. J. Syst. Evol. Microbiol.">
        <title>Youhaiella tibetensis gen. nov., sp. nov., isolated from subsurface sediment.</title>
        <authorList>
            <person name="Wang Y.X."/>
            <person name="Huang F.Q."/>
            <person name="Nogi Y."/>
            <person name="Pang S.J."/>
            <person name="Wang P.K."/>
            <person name="Lv J."/>
        </authorList>
    </citation>
    <scope>NUCLEOTIDE SEQUENCE [LARGE SCALE GENOMIC DNA]</scope>
    <source>
        <strain evidence="13">fig4</strain>
    </source>
</reference>
<feature type="transmembrane region" description="Helical" evidence="11">
    <location>
        <begin position="6"/>
        <end position="30"/>
    </location>
</feature>
<evidence type="ECO:0000256" key="3">
    <source>
        <dbReference type="ARBA" id="ARBA00007931"/>
    </source>
</evidence>
<dbReference type="PROSITE" id="PS50106">
    <property type="entry name" value="PDZ"/>
    <property type="match status" value="1"/>
</dbReference>
<sequence>MLPSFFTTLLSFLVVLTVIVFVHEMGHYLVARWNKIAIQTFSIGFGPELFGWNDRHGTRWRVSAIPLGGYVRFVGDMNATSALPDNDVIANAGPELRDRLFVSKNVWQRISVVIAGPVANVLLTFVILYALLLGYGRYTIPPVIGDVVTGSVAAEAGLQPGDRILSVDGYAVRGFEDFQRLVATAPQRPVTIVLDRSGAEKTIVATPEAAETTDRFGKTHRIGRIGVSRDVENSDVTLYRPGPVEAVGMTFEEIRFIVDRTVAFIGDFFVGRGDREQLGGPVKVAQVSGEVATLGFAAFVNLIAMISLNIGIFNLLPVPMLDGGHLVYYLIEAVRGRPLSPRVQEVGFRIGLALVFTLTIFTLVNDLL</sequence>
<keyword evidence="4 12" id="KW-0645">Protease</keyword>
<comment type="subcellular location">
    <subcellularLocation>
        <location evidence="2">Membrane</location>
        <topology evidence="2">Multi-pass membrane protein</topology>
    </subcellularLocation>
</comment>
<feature type="transmembrane region" description="Helical" evidence="11">
    <location>
        <begin position="291"/>
        <end position="316"/>
    </location>
</feature>
<gene>
    <name evidence="12" type="primary">rseP</name>
    <name evidence="12" type="ORF">FNA67_10070</name>
</gene>
<dbReference type="InterPro" id="IPR036034">
    <property type="entry name" value="PDZ_sf"/>
</dbReference>
<dbReference type="EC" id="3.4.24.-" evidence="11"/>
<keyword evidence="9 11" id="KW-0482">Metalloprotease</keyword>
<dbReference type="GO" id="GO:0046872">
    <property type="term" value="F:metal ion binding"/>
    <property type="evidence" value="ECO:0007669"/>
    <property type="project" value="UniProtKB-KW"/>
</dbReference>
<evidence type="ECO:0000256" key="5">
    <source>
        <dbReference type="ARBA" id="ARBA00022692"/>
    </source>
</evidence>
<dbReference type="InterPro" id="IPR041489">
    <property type="entry name" value="PDZ_6"/>
</dbReference>
<feature type="transmembrane region" description="Helical" evidence="11">
    <location>
        <begin position="346"/>
        <end position="364"/>
    </location>
</feature>
<keyword evidence="5 11" id="KW-0812">Transmembrane</keyword>
<organism evidence="12 13">
    <name type="scientific">Paradevosia tibetensis</name>
    <dbReference type="NCBI Taxonomy" id="1447062"/>
    <lineage>
        <taxon>Bacteria</taxon>
        <taxon>Pseudomonadati</taxon>
        <taxon>Pseudomonadota</taxon>
        <taxon>Alphaproteobacteria</taxon>
        <taxon>Hyphomicrobiales</taxon>
        <taxon>Devosiaceae</taxon>
        <taxon>Paradevosia</taxon>
    </lineage>
</organism>
<dbReference type="CDD" id="cd06163">
    <property type="entry name" value="S2P-M50_PDZ_RseP-like"/>
    <property type="match status" value="1"/>
</dbReference>
<protein>
    <recommendedName>
        <fullName evidence="11">Zinc metalloprotease</fullName>
        <ecNumber evidence="11">3.4.24.-</ecNumber>
    </recommendedName>
</protein>
<evidence type="ECO:0000256" key="1">
    <source>
        <dbReference type="ARBA" id="ARBA00001947"/>
    </source>
</evidence>
<comment type="cofactor">
    <cofactor evidence="1 11">
        <name>Zn(2+)</name>
        <dbReference type="ChEBI" id="CHEBI:29105"/>
    </cofactor>
</comment>
<dbReference type="OrthoDB" id="9782003at2"/>
<evidence type="ECO:0000313" key="12">
    <source>
        <dbReference type="EMBL" id="QEE20492.1"/>
    </source>
</evidence>
<evidence type="ECO:0000256" key="7">
    <source>
        <dbReference type="ARBA" id="ARBA00022833"/>
    </source>
</evidence>
<dbReference type="Pfam" id="PF02163">
    <property type="entry name" value="Peptidase_M50"/>
    <property type="match status" value="1"/>
</dbReference>
<keyword evidence="6 11" id="KW-0378">Hydrolase</keyword>
<dbReference type="PANTHER" id="PTHR42837">
    <property type="entry name" value="REGULATOR OF SIGMA-E PROTEASE RSEP"/>
    <property type="match status" value="1"/>
</dbReference>
<dbReference type="InterPro" id="IPR008915">
    <property type="entry name" value="Peptidase_M50"/>
</dbReference>
<dbReference type="NCBIfam" id="TIGR00054">
    <property type="entry name" value="RIP metalloprotease RseP"/>
    <property type="match status" value="1"/>
</dbReference>
<dbReference type="CDD" id="cd23081">
    <property type="entry name" value="cpPDZ_EcRseP-like"/>
    <property type="match status" value="1"/>
</dbReference>
<dbReference type="PANTHER" id="PTHR42837:SF2">
    <property type="entry name" value="MEMBRANE METALLOPROTEASE ARASP2, CHLOROPLASTIC-RELATED"/>
    <property type="match status" value="1"/>
</dbReference>
<dbReference type="InterPro" id="IPR001478">
    <property type="entry name" value="PDZ"/>
</dbReference>
<keyword evidence="13" id="KW-1185">Reference proteome</keyword>
<evidence type="ECO:0000256" key="2">
    <source>
        <dbReference type="ARBA" id="ARBA00004141"/>
    </source>
</evidence>
<dbReference type="GO" id="GO:0004222">
    <property type="term" value="F:metalloendopeptidase activity"/>
    <property type="evidence" value="ECO:0007669"/>
    <property type="project" value="InterPro"/>
</dbReference>